<feature type="transmembrane region" description="Helical" evidence="2">
    <location>
        <begin position="163"/>
        <end position="183"/>
    </location>
</feature>
<keyword evidence="2" id="KW-0812">Transmembrane</keyword>
<feature type="transmembrane region" description="Helical" evidence="2">
    <location>
        <begin position="124"/>
        <end position="143"/>
    </location>
</feature>
<name>A0ABY5PRR4_9ACTN</name>
<feature type="compositionally biased region" description="Basic and acidic residues" evidence="1">
    <location>
        <begin position="216"/>
        <end position="227"/>
    </location>
</feature>
<feature type="transmembrane region" description="Helical" evidence="2">
    <location>
        <begin position="6"/>
        <end position="29"/>
    </location>
</feature>
<reference evidence="3" key="1">
    <citation type="submission" date="2022-08" db="EMBL/GenBank/DDBJ databases">
        <authorList>
            <person name="Tian L."/>
        </authorList>
    </citation>
    <scope>NUCLEOTIDE SEQUENCE</scope>
    <source>
        <strain evidence="3">CM253</strain>
    </source>
</reference>
<sequence>MAVMDSLVSFAPFLVPVVSGLVGGASLLIRDRREARSADHHYRRRLEKAQLEIQFISGWIQAKKLAPTDGPAPDPEPGRWLDDLYASVRRAKADTGSRHRTGPVSLRRLLLLGEVTGAARSVRVAYWISLALFNLALAWWVNALVSGVPGFMHDEGVPESEEVASYLLTAFCLFVVSAVLWWWTVHLGAAEPGQVYRKRIDSEAWEDSEREWRAAARAKAEAKERPKAARGRRGGPAG</sequence>
<evidence type="ECO:0000313" key="3">
    <source>
        <dbReference type="EMBL" id="UUY46766.1"/>
    </source>
</evidence>
<accession>A0ABY5PRR4</accession>
<dbReference type="GeneID" id="95572952"/>
<dbReference type="RefSeq" id="WP_183068900.1">
    <property type="nucleotide sequence ID" value="NZ_CP102514.1"/>
</dbReference>
<keyword evidence="2" id="KW-0472">Membrane</keyword>
<dbReference type="Proteomes" id="UP001057738">
    <property type="component" value="Chromosome"/>
</dbReference>
<proteinExistence type="predicted"/>
<evidence type="ECO:0000256" key="1">
    <source>
        <dbReference type="SAM" id="MobiDB-lite"/>
    </source>
</evidence>
<organism evidence="3 4">
    <name type="scientific">Streptomyces yangpuensis</name>
    <dbReference type="NCBI Taxonomy" id="1648182"/>
    <lineage>
        <taxon>Bacteria</taxon>
        <taxon>Bacillati</taxon>
        <taxon>Actinomycetota</taxon>
        <taxon>Actinomycetes</taxon>
        <taxon>Kitasatosporales</taxon>
        <taxon>Streptomycetaceae</taxon>
        <taxon>Streptomyces</taxon>
    </lineage>
</organism>
<protein>
    <submittedName>
        <fullName evidence="3">Uncharacterized protein</fullName>
    </submittedName>
</protein>
<evidence type="ECO:0000313" key="4">
    <source>
        <dbReference type="Proteomes" id="UP001057738"/>
    </source>
</evidence>
<dbReference type="EMBL" id="CP102514">
    <property type="protein sequence ID" value="UUY46766.1"/>
    <property type="molecule type" value="Genomic_DNA"/>
</dbReference>
<keyword evidence="2" id="KW-1133">Transmembrane helix</keyword>
<feature type="compositionally biased region" description="Basic residues" evidence="1">
    <location>
        <begin position="228"/>
        <end position="238"/>
    </location>
</feature>
<gene>
    <name evidence="3" type="ORF">NRK68_05765</name>
</gene>
<evidence type="ECO:0000256" key="2">
    <source>
        <dbReference type="SAM" id="Phobius"/>
    </source>
</evidence>
<keyword evidence="4" id="KW-1185">Reference proteome</keyword>
<feature type="region of interest" description="Disordered" evidence="1">
    <location>
        <begin position="216"/>
        <end position="238"/>
    </location>
</feature>